<name>A0ABV1MRU6_9BACI</name>
<evidence type="ECO:0000313" key="1">
    <source>
        <dbReference type="EMBL" id="MEQ6353973.1"/>
    </source>
</evidence>
<protein>
    <recommendedName>
        <fullName evidence="3">Fur-regulated basic protein FbpA</fullName>
    </recommendedName>
</protein>
<gene>
    <name evidence="1" type="ORF">ABNX05_05035</name>
</gene>
<organism evidence="1 2">
    <name type="scientific">Lysinibacillus zambalensis</name>
    <dbReference type="NCBI Taxonomy" id="3160866"/>
    <lineage>
        <taxon>Bacteria</taxon>
        <taxon>Bacillati</taxon>
        <taxon>Bacillota</taxon>
        <taxon>Bacilli</taxon>
        <taxon>Bacillales</taxon>
        <taxon>Bacillaceae</taxon>
        <taxon>Lysinibacillus</taxon>
    </lineage>
</organism>
<sequence>MFKQLKRQHVINQLIKLGIRNIEGQPLQDALYTTLLKTLALKRAAQQ</sequence>
<dbReference type="Proteomes" id="UP001478862">
    <property type="component" value="Unassembled WGS sequence"/>
</dbReference>
<dbReference type="RefSeq" id="WP_349658722.1">
    <property type="nucleotide sequence ID" value="NZ_JBEGDG010000002.1"/>
</dbReference>
<accession>A0ABV1MRU6</accession>
<dbReference type="EMBL" id="JBEGDG010000002">
    <property type="protein sequence ID" value="MEQ6353973.1"/>
    <property type="molecule type" value="Genomic_DNA"/>
</dbReference>
<reference evidence="1 2" key="1">
    <citation type="submission" date="2024-06" db="EMBL/GenBank/DDBJ databases">
        <title>Lysinibacillus zambalefons sp. nov., a Novel Firmicute Isolated from the Poon Bato Zambales Hyperalkaline Spring.</title>
        <authorList>
            <person name="Aja J.A."/>
            <person name="Lazaro J.E.H."/>
            <person name="Llorin L.D."/>
            <person name="Lim K.R."/>
            <person name="Teodosio J."/>
            <person name="Dalisay D.S."/>
        </authorList>
    </citation>
    <scope>NUCLEOTIDE SEQUENCE [LARGE SCALE GENOMIC DNA]</scope>
    <source>
        <strain evidence="1 2">M3</strain>
    </source>
</reference>
<evidence type="ECO:0008006" key="3">
    <source>
        <dbReference type="Google" id="ProtNLM"/>
    </source>
</evidence>
<comment type="caution">
    <text evidence="1">The sequence shown here is derived from an EMBL/GenBank/DDBJ whole genome shotgun (WGS) entry which is preliminary data.</text>
</comment>
<evidence type="ECO:0000313" key="2">
    <source>
        <dbReference type="Proteomes" id="UP001478862"/>
    </source>
</evidence>
<proteinExistence type="predicted"/>
<keyword evidence="2" id="KW-1185">Reference proteome</keyword>